<dbReference type="InterPro" id="IPR036651">
    <property type="entry name" value="Gln_synt_N_sf"/>
</dbReference>
<dbReference type="AlphaFoldDB" id="U4LFA3"/>
<feature type="domain" description="GS catalytic" evidence="4">
    <location>
        <begin position="605"/>
        <end position="939"/>
    </location>
</feature>
<dbReference type="GO" id="GO:0004356">
    <property type="term" value="F:glutamine synthetase activity"/>
    <property type="evidence" value="ECO:0007669"/>
    <property type="project" value="InterPro"/>
</dbReference>
<evidence type="ECO:0000256" key="2">
    <source>
        <dbReference type="PROSITE-ProRule" id="PRU01331"/>
    </source>
</evidence>
<dbReference type="SUPFAM" id="SSF55931">
    <property type="entry name" value="Glutamine synthetase/guanido kinase"/>
    <property type="match status" value="1"/>
</dbReference>
<dbReference type="OMA" id="LEGCPRT"/>
<dbReference type="SUPFAM" id="SSF51556">
    <property type="entry name" value="Metallo-dependent hydrolases"/>
    <property type="match status" value="1"/>
</dbReference>
<dbReference type="SMART" id="SM01230">
    <property type="entry name" value="Gln-synt_C"/>
    <property type="match status" value="1"/>
</dbReference>
<dbReference type="InterPro" id="IPR032466">
    <property type="entry name" value="Metal_Hydrolase"/>
</dbReference>
<proteinExistence type="inferred from homology"/>
<dbReference type="STRING" id="1076935.U4LFA3"/>
<dbReference type="InterPro" id="IPR008146">
    <property type="entry name" value="Gln_synth_cat_dom"/>
</dbReference>
<dbReference type="PANTHER" id="PTHR43383:SF2">
    <property type="entry name" value="AMIDOHYDROLASE 2 FAMILY PROTEIN"/>
    <property type="match status" value="1"/>
</dbReference>
<reference evidence="5 6" key="1">
    <citation type="journal article" date="2013" name="PLoS Genet.">
        <title>The genome and development-dependent transcriptomes of Pyronema confluens: a window into fungal evolution.</title>
        <authorList>
            <person name="Traeger S."/>
            <person name="Altegoer F."/>
            <person name="Freitag M."/>
            <person name="Gabaldon T."/>
            <person name="Kempken F."/>
            <person name="Kumar A."/>
            <person name="Marcet-Houben M."/>
            <person name="Poggeler S."/>
            <person name="Stajich J.E."/>
            <person name="Nowrousian M."/>
        </authorList>
    </citation>
    <scope>NUCLEOTIDE SEQUENCE [LARGE SCALE GENOMIC DNA]</scope>
    <source>
        <strain evidence="6">CBS 100304</strain>
        <tissue evidence="5">Vegetative mycelium</tissue>
    </source>
</reference>
<dbReference type="InterPro" id="IPR014746">
    <property type="entry name" value="Gln_synth/guanido_kin_cat_dom"/>
</dbReference>
<gene>
    <name evidence="5" type="ORF">PCON_09765</name>
</gene>
<dbReference type="EMBL" id="HF935519">
    <property type="protein sequence ID" value="CCX10172.1"/>
    <property type="molecule type" value="Genomic_DNA"/>
</dbReference>
<dbReference type="Gene3D" id="3.20.20.140">
    <property type="entry name" value="Metal-dependent hydrolases"/>
    <property type="match status" value="1"/>
</dbReference>
<accession>U4LFA3</accession>
<dbReference type="GO" id="GO:0016787">
    <property type="term" value="F:hydrolase activity"/>
    <property type="evidence" value="ECO:0007669"/>
    <property type="project" value="InterPro"/>
</dbReference>
<sequence length="939" mass="106031">MDGTPQMLLENYLNSPSTPDVGTKINSYISQFTTTNVYQGRATIPPDAMASHSGSPSGSPSDRFKHLVYTYPMIDNHAHPILKPEHQNTHPLESICSEAHGTALRSSINTLSHIRATNQLASLLGCDNDWETVKRSRNEKDYQEWNRQCFQGIQCALLDDGLDNPETTYKVEEHDQLIGNTNKRIVRIEAIAEKVFRDTIEPYLEEPYSESLAEKVHVTWGSTFEAEIKRLNELDDVVGFKSILCYRRGLDVPATVMGSDFNFKSSMEAREGFVSWLRQSDTLRLDNNMLNYIIVAETFRIISNSRIKKPVQFHTGLGDNDINLLKSNPAHMQLLISKFPEVPIVLLHSSYPYTREAGYLATMYDNVYLDFGEVIPMLSKDGQKSIIKEMLEITPFNKLLWSSDGHWFPETFYLGSLQTREVVHEVLEGLVQENCLSYGQASSLVKQMFFENSQRLYNLSITPAWSEELASPPSALTPNTSRSITPTLNAFDTIFASHQSAKFLRLQWVDYCNTLRLRVLPISQVRKALSKGPNGLDIRITQAVFSIMQDDQVTSTMSPSGMWSISPDWSSLRSYHPAATETSNPYAAVMCDIKLVTGEDMTRCPRTVLRHTIDAAAAEDISMLVGFETEVTFFERTSDGGIKTEIPNAHFWSAASALTPKRAECMEEIVMKLEMAGIEVNMYHPESAQGQFEFVTGPLPPLEAVDALYITRQIIVQTAERYGMRATMHPKPYPKQCGGSSHTHFSISNKEKETAFVRGLLENMQNFCSLWMAGEVSFERLKASYWAGGMWVCWGEENRETPLRKCTGGNPHWEFRAVDGTANMYLATAALVEAGLRGVRRLYKEGGPEVEMMRGIDVDPGVLTEEQLAELGVTKPLPKSLEQSLGYLIKAKKQAEEEGDPLFGGMEFLAEYIIFKTDEDKRMKTMPKEDKWRWAVERY</sequence>
<dbReference type="Pfam" id="PF00120">
    <property type="entry name" value="Gln-synt_C"/>
    <property type="match status" value="1"/>
</dbReference>
<evidence type="ECO:0000256" key="3">
    <source>
        <dbReference type="RuleBase" id="RU000384"/>
    </source>
</evidence>
<dbReference type="Pfam" id="PF04909">
    <property type="entry name" value="Amidohydro_2"/>
    <property type="match status" value="1"/>
</dbReference>
<dbReference type="OrthoDB" id="3364440at2759"/>
<dbReference type="Gene3D" id="3.10.20.70">
    <property type="entry name" value="Glutamine synthetase, N-terminal domain"/>
    <property type="match status" value="1"/>
</dbReference>
<dbReference type="Gene3D" id="3.30.590.10">
    <property type="entry name" value="Glutamine synthetase/guanido kinase, catalytic domain"/>
    <property type="match status" value="1"/>
</dbReference>
<name>U4LFA3_PYROM</name>
<dbReference type="InterPro" id="IPR006680">
    <property type="entry name" value="Amidohydro-rel"/>
</dbReference>
<evidence type="ECO:0000313" key="6">
    <source>
        <dbReference type="Proteomes" id="UP000018144"/>
    </source>
</evidence>
<dbReference type="Proteomes" id="UP000018144">
    <property type="component" value="Unassembled WGS sequence"/>
</dbReference>
<dbReference type="eggNOG" id="KOG0683">
    <property type="taxonomic scope" value="Eukaryota"/>
</dbReference>
<dbReference type="PROSITE" id="PS51987">
    <property type="entry name" value="GS_CATALYTIC"/>
    <property type="match status" value="1"/>
</dbReference>
<dbReference type="GO" id="GO:0006542">
    <property type="term" value="P:glutamine biosynthetic process"/>
    <property type="evidence" value="ECO:0007669"/>
    <property type="project" value="InterPro"/>
</dbReference>
<organism evidence="5 6">
    <name type="scientific">Pyronema omphalodes (strain CBS 100304)</name>
    <name type="common">Pyronema confluens</name>
    <dbReference type="NCBI Taxonomy" id="1076935"/>
    <lineage>
        <taxon>Eukaryota</taxon>
        <taxon>Fungi</taxon>
        <taxon>Dikarya</taxon>
        <taxon>Ascomycota</taxon>
        <taxon>Pezizomycotina</taxon>
        <taxon>Pezizomycetes</taxon>
        <taxon>Pezizales</taxon>
        <taxon>Pyronemataceae</taxon>
        <taxon>Pyronema</taxon>
    </lineage>
</organism>
<dbReference type="PANTHER" id="PTHR43383">
    <property type="entry name" value="NODULIN 6"/>
    <property type="match status" value="1"/>
</dbReference>
<evidence type="ECO:0000313" key="5">
    <source>
        <dbReference type="EMBL" id="CCX10172.1"/>
    </source>
</evidence>
<keyword evidence="6" id="KW-1185">Reference proteome</keyword>
<evidence type="ECO:0000259" key="4">
    <source>
        <dbReference type="PROSITE" id="PS51987"/>
    </source>
</evidence>
<evidence type="ECO:0000256" key="1">
    <source>
        <dbReference type="ARBA" id="ARBA00021364"/>
    </source>
</evidence>
<protein>
    <recommendedName>
        <fullName evidence="1">Glutamine synthetase</fullName>
    </recommendedName>
</protein>
<comment type="similarity">
    <text evidence="2 3">Belongs to the glutamine synthetase family.</text>
</comment>